<proteinExistence type="predicted"/>
<accession>W4M1E6</accession>
<sequence>MDLKDVTGGMIAKALIEAEMQTAFIPSIYHKFTIALETLPRLYRWNIPVNPNFTYI</sequence>
<protein>
    <submittedName>
        <fullName evidence="1">Uncharacterized protein</fullName>
    </submittedName>
</protein>
<organism evidence="1 2">
    <name type="scientific">Candidatus Entotheonella gemina</name>
    <dbReference type="NCBI Taxonomy" id="1429439"/>
    <lineage>
        <taxon>Bacteria</taxon>
        <taxon>Pseudomonadati</taxon>
        <taxon>Nitrospinota/Tectimicrobiota group</taxon>
        <taxon>Candidatus Tectimicrobiota</taxon>
        <taxon>Candidatus Entotheonellia</taxon>
        <taxon>Candidatus Entotheonellales</taxon>
        <taxon>Candidatus Entotheonellaceae</taxon>
        <taxon>Candidatus Entotheonella</taxon>
    </lineage>
</organism>
<evidence type="ECO:0000313" key="2">
    <source>
        <dbReference type="Proteomes" id="UP000019140"/>
    </source>
</evidence>
<reference evidence="1 2" key="1">
    <citation type="journal article" date="2014" name="Nature">
        <title>An environmental bacterial taxon with a large and distinct metabolic repertoire.</title>
        <authorList>
            <person name="Wilson M.C."/>
            <person name="Mori T."/>
            <person name="Ruckert C."/>
            <person name="Uria A.R."/>
            <person name="Helf M.J."/>
            <person name="Takada K."/>
            <person name="Gernert C."/>
            <person name="Steffens U.A."/>
            <person name="Heycke N."/>
            <person name="Schmitt S."/>
            <person name="Rinke C."/>
            <person name="Helfrich E.J."/>
            <person name="Brachmann A.O."/>
            <person name="Gurgui C."/>
            <person name="Wakimoto T."/>
            <person name="Kracht M."/>
            <person name="Crusemann M."/>
            <person name="Hentschel U."/>
            <person name="Abe I."/>
            <person name="Matsunaga S."/>
            <person name="Kalinowski J."/>
            <person name="Takeyama H."/>
            <person name="Piel J."/>
        </authorList>
    </citation>
    <scope>NUCLEOTIDE SEQUENCE [LARGE SCALE GENOMIC DNA]</scope>
    <source>
        <strain evidence="2">TSY2</strain>
    </source>
</reference>
<gene>
    <name evidence="1" type="ORF">ETSY2_31235</name>
</gene>
<comment type="caution">
    <text evidence="1">The sequence shown here is derived from an EMBL/GenBank/DDBJ whole genome shotgun (WGS) entry which is preliminary data.</text>
</comment>
<dbReference type="EMBL" id="AZHX01001326">
    <property type="protein sequence ID" value="ETX04015.1"/>
    <property type="molecule type" value="Genomic_DNA"/>
</dbReference>
<dbReference type="HOGENOM" id="CLU_3005570_0_0_7"/>
<evidence type="ECO:0000313" key="1">
    <source>
        <dbReference type="EMBL" id="ETX04015.1"/>
    </source>
</evidence>
<dbReference type="Proteomes" id="UP000019140">
    <property type="component" value="Unassembled WGS sequence"/>
</dbReference>
<name>W4M1E6_9BACT</name>
<dbReference type="AlphaFoldDB" id="W4M1E6"/>
<keyword evidence="2" id="KW-1185">Reference proteome</keyword>